<evidence type="ECO:0000313" key="2">
    <source>
        <dbReference type="EMBL" id="KAF6172088.1"/>
    </source>
</evidence>
<protein>
    <submittedName>
        <fullName evidence="2">Uncharacterized protein</fullName>
    </submittedName>
</protein>
<comment type="caution">
    <text evidence="2">The sequence shown here is derived from an EMBL/GenBank/DDBJ whole genome shotgun (WGS) entry which is preliminary data.</text>
</comment>
<dbReference type="AlphaFoldDB" id="A0A7J7NYT6"/>
<proteinExistence type="predicted"/>
<accession>A0A7J7NYT6</accession>
<evidence type="ECO:0000256" key="1">
    <source>
        <dbReference type="SAM" id="MobiDB-lite"/>
    </source>
</evidence>
<name>A0A7J7NYT6_9MAGN</name>
<reference evidence="2 3" key="1">
    <citation type="journal article" date="2020" name="IScience">
        <title>Genome Sequencing of the Endangered Kingdonia uniflora (Circaeasteraceae, Ranunculales) Reveals Potential Mechanisms of Evolutionary Specialization.</title>
        <authorList>
            <person name="Sun Y."/>
            <person name="Deng T."/>
            <person name="Zhang A."/>
            <person name="Moore M.J."/>
            <person name="Landis J.B."/>
            <person name="Lin N."/>
            <person name="Zhang H."/>
            <person name="Zhang X."/>
            <person name="Huang J."/>
            <person name="Zhang X."/>
            <person name="Sun H."/>
            <person name="Wang H."/>
        </authorList>
    </citation>
    <scope>NUCLEOTIDE SEQUENCE [LARGE SCALE GENOMIC DNA]</scope>
    <source>
        <strain evidence="2">TB1705</strain>
        <tissue evidence="2">Leaf</tissue>
    </source>
</reference>
<sequence>MVREKVYKEPWEKDKPEEEMCENDNGHEKLEEILLLRTTSSQEREAIGRIASQRKKKTYGFKEIEDTRKQASADQHHGDVLCLNLLDIIQSIVLPNKGKSNKERYVDLVDNLDDFKKFPWEQHLSNFVMSQLVEWPEYQSAEDKMHEIVIEAMDFMDYVGVYQIIKDKGLKGKEFGKDMEPIEVNNDSGFEAKEAAEINSSGFKDEGDIDVNAIVFDGCGQKPNHCGGGSVKKDLEKWSIEEVIENATVGEENIDKGSMGVDAKYDEVEGGEGDSDIGKSEKFKEFESILKVLDNGSGVGQAVDRLPSDLAE</sequence>
<feature type="region of interest" description="Disordered" evidence="1">
    <location>
        <begin position="1"/>
        <end position="24"/>
    </location>
</feature>
<dbReference type="EMBL" id="JACGCM010000445">
    <property type="protein sequence ID" value="KAF6172088.1"/>
    <property type="molecule type" value="Genomic_DNA"/>
</dbReference>
<evidence type="ECO:0000313" key="3">
    <source>
        <dbReference type="Proteomes" id="UP000541444"/>
    </source>
</evidence>
<keyword evidence="3" id="KW-1185">Reference proteome</keyword>
<dbReference type="Proteomes" id="UP000541444">
    <property type="component" value="Unassembled WGS sequence"/>
</dbReference>
<organism evidence="2 3">
    <name type="scientific">Kingdonia uniflora</name>
    <dbReference type="NCBI Taxonomy" id="39325"/>
    <lineage>
        <taxon>Eukaryota</taxon>
        <taxon>Viridiplantae</taxon>
        <taxon>Streptophyta</taxon>
        <taxon>Embryophyta</taxon>
        <taxon>Tracheophyta</taxon>
        <taxon>Spermatophyta</taxon>
        <taxon>Magnoliopsida</taxon>
        <taxon>Ranunculales</taxon>
        <taxon>Circaeasteraceae</taxon>
        <taxon>Kingdonia</taxon>
    </lineage>
</organism>
<gene>
    <name evidence="2" type="ORF">GIB67_029506</name>
</gene>